<dbReference type="InterPro" id="IPR020119">
    <property type="entry name" value="PsdUridine_synth_TruD_CS"/>
</dbReference>
<dbReference type="SUPFAM" id="SSF55120">
    <property type="entry name" value="Pseudouridine synthase"/>
    <property type="match status" value="1"/>
</dbReference>
<dbReference type="CDD" id="cd02576">
    <property type="entry name" value="PseudoU_synth_ScPUS7"/>
    <property type="match status" value="1"/>
</dbReference>
<dbReference type="GeneID" id="19898774"/>
<evidence type="ECO:0000256" key="4">
    <source>
        <dbReference type="SAM" id="MobiDB-lite"/>
    </source>
</evidence>
<dbReference type="InterPro" id="IPR020103">
    <property type="entry name" value="PsdUridine_synth_cat_dom_sf"/>
</dbReference>
<keyword evidence="7" id="KW-1185">Reference proteome</keyword>
<feature type="region of interest" description="Disordered" evidence="4">
    <location>
        <begin position="1"/>
        <end position="51"/>
    </location>
</feature>
<dbReference type="GO" id="GO:0031119">
    <property type="term" value="P:tRNA pseudouridine synthesis"/>
    <property type="evidence" value="ECO:0007669"/>
    <property type="project" value="EnsemblFungi"/>
</dbReference>
<dbReference type="PIRSF" id="PIRSF037016">
    <property type="entry name" value="Pseudouridin_synth_euk_prd"/>
    <property type="match status" value="1"/>
</dbReference>
<dbReference type="OMA" id="WINYFGH"/>
<evidence type="ECO:0000313" key="7">
    <source>
        <dbReference type="Proteomes" id="UP000016924"/>
    </source>
</evidence>
<feature type="region of interest" description="Disordered" evidence="4">
    <location>
        <begin position="240"/>
        <end position="267"/>
    </location>
</feature>
<protein>
    <recommendedName>
        <fullName evidence="5">TRUD domain-containing protein</fullName>
    </recommendedName>
</protein>
<dbReference type="eggNOG" id="KOG2339">
    <property type="taxonomic scope" value="Eukaryota"/>
</dbReference>
<keyword evidence="2" id="KW-0819">tRNA processing</keyword>
<dbReference type="PANTHER" id="PTHR13326:SF21">
    <property type="entry name" value="PSEUDOURIDYLATE SYNTHASE PUS7L"/>
    <property type="match status" value="1"/>
</dbReference>
<dbReference type="GO" id="GO:1990481">
    <property type="term" value="P:mRNA pseudouridine synthesis"/>
    <property type="evidence" value="ECO:0007669"/>
    <property type="project" value="EnsemblFungi"/>
</dbReference>
<sequence length="778" mass="86737">MSDREDQDAQPRKRMRLSTPDTGEQAAVTVSTPAEPADRSPKTTATYAQESQLEKEIRAGITAYVNPHAPGFTGILKQRYTDFLVNEILPSGQVLHLESLDVPQQTQNTDRRKAAETESTGPVEQPTKPGTDSEAVSENGNGDAQPIGAEGPEKNGAEQSPEITLEDTQLLHSLFGETTTTAITALYRQVLGKPGRKPRDLPSVKSDAFADKEQRTSAHQTIRRIFCSRLETTTENDGTFVISAAPPRDRGRRGGGRNQPGTRGKGKLGWDELGGEYLHFTLYKENKDTMEVIYYIASQLKYATKHFGFAGTKDRRAVTVQRVSVHRARAEELARIAKNLRAGSKIGDYKYEPRGLELGDLAGNEFVITLRDCRVPGDEAAATREHAWNVLNNAVASFKTGGYINYYGLQRFGSFATSTDAIGVKLLQSDLKSAIDLILDYSPAALAAAQDTSSEELISHDDKARAEALHIWRTTSDASAALAILPRKFAAESNIIKHLGFKDRKGQLIRRTDYQGALQAVPRNLRLMYVHAYQSLVWNNVAGRRWERFGQEVVEGDLVLVHEHRDKEEGHGEEEEVDQAGEVIIRPAVHDQAGSRHDEFARARPLSKQDAESGKYTVFDVVLPLPGWDVEYPPNEIGGFYKEFMASERGGRLDPNDMRRKWKDVSLSGGYRKLLGRPGKVEFEVKEYEKEEEQMVETDWERLVKRKESEVFHSNEISKAAEQIMEVDTEGEGKPREKKIAVVLKMQLASSQYATMALRELMKAGNVQTYKPDFGSGR</sequence>
<evidence type="ECO:0000256" key="3">
    <source>
        <dbReference type="ARBA" id="ARBA00023235"/>
    </source>
</evidence>
<dbReference type="HOGENOM" id="CLU_005281_0_0_1"/>
<dbReference type="InterPro" id="IPR042214">
    <property type="entry name" value="TruD_catalytic"/>
</dbReference>
<dbReference type="AlphaFoldDB" id="R7YJY9"/>
<dbReference type="GO" id="GO:0031429">
    <property type="term" value="C:box H/ACA snoRNP complex"/>
    <property type="evidence" value="ECO:0007669"/>
    <property type="project" value="EnsemblFungi"/>
</dbReference>
<dbReference type="Pfam" id="PF01142">
    <property type="entry name" value="TruD"/>
    <property type="match status" value="1"/>
</dbReference>
<comment type="similarity">
    <text evidence="1">Belongs to the pseudouridine synthase TruD family.</text>
</comment>
<dbReference type="STRING" id="1168221.R7YJY9"/>
<dbReference type="PROSITE" id="PS01268">
    <property type="entry name" value="UPF0024"/>
    <property type="match status" value="1"/>
</dbReference>
<dbReference type="EMBL" id="JH767558">
    <property type="protein sequence ID" value="EON62242.1"/>
    <property type="molecule type" value="Genomic_DNA"/>
</dbReference>
<dbReference type="GO" id="GO:0031120">
    <property type="term" value="P:snRNA pseudouridine synthesis"/>
    <property type="evidence" value="ECO:0007669"/>
    <property type="project" value="EnsemblFungi"/>
</dbReference>
<name>R7YJY9_CONA1</name>
<evidence type="ECO:0000256" key="1">
    <source>
        <dbReference type="ARBA" id="ARBA00007953"/>
    </source>
</evidence>
<dbReference type="GO" id="GO:0000455">
    <property type="term" value="P:enzyme-directed rRNA pseudouridine synthesis"/>
    <property type="evidence" value="ECO:0007669"/>
    <property type="project" value="EnsemblFungi"/>
</dbReference>
<evidence type="ECO:0000256" key="2">
    <source>
        <dbReference type="ARBA" id="ARBA00022694"/>
    </source>
</evidence>
<dbReference type="NCBIfam" id="TIGR00094">
    <property type="entry name" value="tRNA_TruD_broad"/>
    <property type="match status" value="1"/>
</dbReference>
<evidence type="ECO:0000313" key="6">
    <source>
        <dbReference type="EMBL" id="EON62242.1"/>
    </source>
</evidence>
<dbReference type="Gene3D" id="3.30.2350.20">
    <property type="entry name" value="TruD, catalytic domain"/>
    <property type="match status" value="2"/>
</dbReference>
<feature type="region of interest" description="Disordered" evidence="4">
    <location>
        <begin position="193"/>
        <end position="212"/>
    </location>
</feature>
<accession>R7YJY9</accession>
<dbReference type="GO" id="GO:0005737">
    <property type="term" value="C:cytoplasm"/>
    <property type="evidence" value="ECO:0007669"/>
    <property type="project" value="EnsemblFungi"/>
</dbReference>
<dbReference type="PANTHER" id="PTHR13326">
    <property type="entry name" value="TRNA PSEUDOURIDINE SYNTHASE D"/>
    <property type="match status" value="1"/>
</dbReference>
<proteinExistence type="inferred from homology"/>
<organism evidence="6 7">
    <name type="scientific">Coniosporium apollinis (strain CBS 100218)</name>
    <name type="common">Rock-inhabiting black yeast</name>
    <dbReference type="NCBI Taxonomy" id="1168221"/>
    <lineage>
        <taxon>Eukaryota</taxon>
        <taxon>Fungi</taxon>
        <taxon>Dikarya</taxon>
        <taxon>Ascomycota</taxon>
        <taxon>Pezizomycotina</taxon>
        <taxon>Dothideomycetes</taxon>
        <taxon>Dothideomycetes incertae sedis</taxon>
        <taxon>Coniosporium</taxon>
    </lineage>
</organism>
<dbReference type="GO" id="GO:0009982">
    <property type="term" value="F:pseudouridine synthase activity"/>
    <property type="evidence" value="ECO:0007669"/>
    <property type="project" value="EnsemblFungi"/>
</dbReference>
<feature type="region of interest" description="Disordered" evidence="4">
    <location>
        <begin position="99"/>
        <end position="160"/>
    </location>
</feature>
<feature type="compositionally biased region" description="Polar residues" evidence="4">
    <location>
        <begin position="117"/>
        <end position="142"/>
    </location>
</feature>
<gene>
    <name evidence="6" type="ORF">W97_01463</name>
</gene>
<dbReference type="GO" id="GO:0003723">
    <property type="term" value="F:RNA binding"/>
    <property type="evidence" value="ECO:0007669"/>
    <property type="project" value="InterPro"/>
</dbReference>
<dbReference type="RefSeq" id="XP_007777559.1">
    <property type="nucleotide sequence ID" value="XM_007779369.1"/>
</dbReference>
<reference evidence="7" key="1">
    <citation type="submission" date="2012-06" db="EMBL/GenBank/DDBJ databases">
        <title>The genome sequence of Coniosporium apollinis CBS 100218.</title>
        <authorList>
            <consortium name="The Broad Institute Genome Sequencing Platform"/>
            <person name="Cuomo C."/>
            <person name="Gorbushina A."/>
            <person name="Noack S."/>
            <person name="Walker B."/>
            <person name="Young S.K."/>
            <person name="Zeng Q."/>
            <person name="Gargeya S."/>
            <person name="Fitzgerald M."/>
            <person name="Haas B."/>
            <person name="Abouelleil A."/>
            <person name="Alvarado L."/>
            <person name="Arachchi H.M."/>
            <person name="Berlin A.M."/>
            <person name="Chapman S.B."/>
            <person name="Goldberg J."/>
            <person name="Griggs A."/>
            <person name="Gujja S."/>
            <person name="Hansen M."/>
            <person name="Howarth C."/>
            <person name="Imamovic A."/>
            <person name="Larimer J."/>
            <person name="McCowan C."/>
            <person name="Montmayeur A."/>
            <person name="Murphy C."/>
            <person name="Neiman D."/>
            <person name="Pearson M."/>
            <person name="Priest M."/>
            <person name="Roberts A."/>
            <person name="Saif S."/>
            <person name="Shea T."/>
            <person name="Sisk P."/>
            <person name="Sykes S."/>
            <person name="Wortman J."/>
            <person name="Nusbaum C."/>
            <person name="Birren B."/>
        </authorList>
    </citation>
    <scope>NUCLEOTIDE SEQUENCE [LARGE SCALE GENOMIC DNA]</scope>
    <source>
        <strain evidence="7">CBS 100218</strain>
    </source>
</reference>
<dbReference type="Proteomes" id="UP000016924">
    <property type="component" value="Unassembled WGS sequence"/>
</dbReference>
<evidence type="ECO:0000259" key="5">
    <source>
        <dbReference type="PROSITE" id="PS50984"/>
    </source>
</evidence>
<dbReference type="OrthoDB" id="447290at2759"/>
<dbReference type="PROSITE" id="PS50984">
    <property type="entry name" value="TRUD"/>
    <property type="match status" value="1"/>
</dbReference>
<feature type="compositionally biased region" description="Polar residues" evidence="4">
    <location>
        <begin position="42"/>
        <end position="51"/>
    </location>
</feature>
<feature type="compositionally biased region" description="Basic and acidic residues" evidence="4">
    <location>
        <begin position="1"/>
        <end position="11"/>
    </location>
</feature>
<feature type="domain" description="TRUD" evidence="5">
    <location>
        <begin position="402"/>
        <end position="677"/>
    </location>
</feature>
<keyword evidence="3" id="KW-0413">Isomerase</keyword>
<feature type="compositionally biased region" description="Basic and acidic residues" evidence="4">
    <location>
        <begin position="197"/>
        <end position="212"/>
    </location>
</feature>
<dbReference type="InterPro" id="IPR011760">
    <property type="entry name" value="PsdUridine_synth_TruD_insert"/>
</dbReference>
<dbReference type="InterPro" id="IPR001656">
    <property type="entry name" value="PsdUridine_synth_TruD"/>
</dbReference>